<organism evidence="1 2">
    <name type="scientific">Apiospora arundinis</name>
    <dbReference type="NCBI Taxonomy" id="335852"/>
    <lineage>
        <taxon>Eukaryota</taxon>
        <taxon>Fungi</taxon>
        <taxon>Dikarya</taxon>
        <taxon>Ascomycota</taxon>
        <taxon>Pezizomycotina</taxon>
        <taxon>Sordariomycetes</taxon>
        <taxon>Xylariomycetidae</taxon>
        <taxon>Amphisphaeriales</taxon>
        <taxon>Apiosporaceae</taxon>
        <taxon>Apiospora</taxon>
    </lineage>
</organism>
<evidence type="ECO:0000313" key="1">
    <source>
        <dbReference type="EMBL" id="KAK8874845.1"/>
    </source>
</evidence>
<proteinExistence type="predicted"/>
<protein>
    <submittedName>
        <fullName evidence="1">Uncharacterized protein</fullName>
    </submittedName>
</protein>
<accession>A0ABR2JAW6</accession>
<reference evidence="1 2" key="1">
    <citation type="journal article" date="2024" name="IMA Fungus">
        <title>Apiospora arundinis, a panoply of carbohydrate-active enzymes and secondary metabolites.</title>
        <authorList>
            <person name="Sorensen T."/>
            <person name="Petersen C."/>
            <person name="Muurmann A.T."/>
            <person name="Christiansen J.V."/>
            <person name="Brundto M.L."/>
            <person name="Overgaard C.K."/>
            <person name="Boysen A.T."/>
            <person name="Wollenberg R.D."/>
            <person name="Larsen T.O."/>
            <person name="Sorensen J.L."/>
            <person name="Nielsen K.L."/>
            <person name="Sondergaard T.E."/>
        </authorList>
    </citation>
    <scope>NUCLEOTIDE SEQUENCE [LARGE SCALE GENOMIC DNA]</scope>
    <source>
        <strain evidence="1 2">AAU 773</strain>
    </source>
</reference>
<evidence type="ECO:0000313" key="2">
    <source>
        <dbReference type="Proteomes" id="UP001390339"/>
    </source>
</evidence>
<sequence length="446" mass="50377">MPVESSSCHPEKDKYLMAFQDLPSDFDPSTQWLDGHSPQHSHFNNAERIQHLVRRIKGELLGCIIKGCQILLQRNSAHGLLQTFERDMPIWRAVISMHKYGVVYLGTRTDCRDDFLPVLESNEQLFAAVDTFLCSERNAIRAVNYGVHRWITTKNMQVEYPVELVPPYAISSISLHHVAVRSRDIEGGSARLLEVTEALWDLHDFAHHTAAALSPNLYGNKYFSHLIGLPRRLTALIRSPGMSTADPKPACSDGVIFSELLTPLFDDEANAVAEGQGPYTYACLTNRLADLLAAYLLQQRALCHRTTGAMITMKAPITPEQLAVLTQNKAYELTASEMEQRVLTRGGPAGDGRDELDAMSTADRIRHLATCCNRWMYFEVRNTIKHRAQKLAYQKVAQHMLARPEQEMDAADKELVQLILDNMAYKGYECEQVPNLWEVLLERQTA</sequence>
<keyword evidence="2" id="KW-1185">Reference proteome</keyword>
<name>A0ABR2JAW6_9PEZI</name>
<dbReference type="EMBL" id="JAPCWZ010000003">
    <property type="protein sequence ID" value="KAK8874845.1"/>
    <property type="molecule type" value="Genomic_DNA"/>
</dbReference>
<dbReference type="Proteomes" id="UP001390339">
    <property type="component" value="Unassembled WGS sequence"/>
</dbReference>
<comment type="caution">
    <text evidence="1">The sequence shown here is derived from an EMBL/GenBank/DDBJ whole genome shotgun (WGS) entry which is preliminary data.</text>
</comment>
<gene>
    <name evidence="1" type="ORF">PGQ11_005359</name>
</gene>